<keyword evidence="5 7" id="KW-0450">Lipoyl</keyword>
<reference evidence="9 10" key="1">
    <citation type="submission" date="2019-12" db="EMBL/GenBank/DDBJ databases">
        <authorList>
            <person name="Li M."/>
        </authorList>
    </citation>
    <scope>NUCLEOTIDE SEQUENCE [LARGE SCALE GENOMIC DNA]</scope>
    <source>
        <strain evidence="9 10">GBMRC 2046</strain>
    </source>
</reference>
<dbReference type="Pfam" id="PF00364">
    <property type="entry name" value="Biotin_lipoyl"/>
    <property type="match status" value="1"/>
</dbReference>
<evidence type="ECO:0000256" key="4">
    <source>
        <dbReference type="ARBA" id="ARBA00022679"/>
    </source>
</evidence>
<dbReference type="InterPro" id="IPR050743">
    <property type="entry name" value="2-oxoacid_DH_E2_comp"/>
</dbReference>
<dbReference type="SUPFAM" id="SSF51230">
    <property type="entry name" value="Single hybrid motif"/>
    <property type="match status" value="1"/>
</dbReference>
<evidence type="ECO:0000313" key="9">
    <source>
        <dbReference type="EMBL" id="MXN64031.1"/>
    </source>
</evidence>
<evidence type="ECO:0000256" key="5">
    <source>
        <dbReference type="ARBA" id="ARBA00022823"/>
    </source>
</evidence>
<dbReference type="GO" id="GO:0016407">
    <property type="term" value="F:acetyltransferase activity"/>
    <property type="evidence" value="ECO:0007669"/>
    <property type="project" value="TreeGrafter"/>
</dbReference>
<dbReference type="Pfam" id="PF00198">
    <property type="entry name" value="2-oxoacid_dh"/>
    <property type="match status" value="1"/>
</dbReference>
<dbReference type="InterPro" id="IPR001078">
    <property type="entry name" value="2-oxoacid_DH_actylTfrase"/>
</dbReference>
<proteinExistence type="inferred from homology"/>
<dbReference type="Gene3D" id="2.40.50.100">
    <property type="match status" value="1"/>
</dbReference>
<dbReference type="GO" id="GO:0031405">
    <property type="term" value="F:lipoic acid binding"/>
    <property type="evidence" value="ECO:0007669"/>
    <property type="project" value="TreeGrafter"/>
</dbReference>
<dbReference type="EMBL" id="WUMV01000002">
    <property type="protein sequence ID" value="MXN64031.1"/>
    <property type="molecule type" value="Genomic_DNA"/>
</dbReference>
<dbReference type="RefSeq" id="WP_160774297.1">
    <property type="nucleotide sequence ID" value="NZ_WUMV01000002.1"/>
</dbReference>
<comment type="caution">
    <text evidence="9">The sequence shown here is derived from an EMBL/GenBank/DDBJ whole genome shotgun (WGS) entry which is preliminary data.</text>
</comment>
<keyword evidence="4 7" id="KW-0808">Transferase</keyword>
<evidence type="ECO:0000313" key="10">
    <source>
        <dbReference type="Proteomes" id="UP000433101"/>
    </source>
</evidence>
<dbReference type="Proteomes" id="UP000433101">
    <property type="component" value="Unassembled WGS sequence"/>
</dbReference>
<dbReference type="PROSITE" id="PS50968">
    <property type="entry name" value="BIOTINYL_LIPOYL"/>
    <property type="match status" value="1"/>
</dbReference>
<evidence type="ECO:0000256" key="3">
    <source>
        <dbReference type="ARBA" id="ARBA00011484"/>
    </source>
</evidence>
<gene>
    <name evidence="9" type="ORF">GR183_03860</name>
</gene>
<organism evidence="9 10">
    <name type="scientific">Stappia sediminis</name>
    <dbReference type="NCBI Taxonomy" id="2692190"/>
    <lineage>
        <taxon>Bacteria</taxon>
        <taxon>Pseudomonadati</taxon>
        <taxon>Pseudomonadota</taxon>
        <taxon>Alphaproteobacteria</taxon>
        <taxon>Hyphomicrobiales</taxon>
        <taxon>Stappiaceae</taxon>
        <taxon>Stappia</taxon>
    </lineage>
</organism>
<dbReference type="CDD" id="cd06849">
    <property type="entry name" value="lipoyl_domain"/>
    <property type="match status" value="1"/>
</dbReference>
<dbReference type="InterPro" id="IPR011053">
    <property type="entry name" value="Single_hybrid_motif"/>
</dbReference>
<evidence type="ECO:0000259" key="8">
    <source>
        <dbReference type="PROSITE" id="PS50968"/>
    </source>
</evidence>
<dbReference type="AlphaFoldDB" id="A0A7X3LS18"/>
<comment type="subunit">
    <text evidence="3">Forms a 24-polypeptide structural core with octahedral symmetry.</text>
</comment>
<dbReference type="SUPFAM" id="SSF52777">
    <property type="entry name" value="CoA-dependent acyltransferases"/>
    <property type="match status" value="1"/>
</dbReference>
<keyword evidence="6 7" id="KW-0012">Acyltransferase</keyword>
<evidence type="ECO:0000256" key="6">
    <source>
        <dbReference type="ARBA" id="ARBA00023315"/>
    </source>
</evidence>
<dbReference type="PANTHER" id="PTHR43178">
    <property type="entry name" value="DIHYDROLIPOAMIDE ACETYLTRANSFERASE COMPONENT OF PYRUVATE DEHYDROGENASE COMPLEX"/>
    <property type="match status" value="1"/>
</dbReference>
<comment type="cofactor">
    <cofactor evidence="1 7">
        <name>(R)-lipoate</name>
        <dbReference type="ChEBI" id="CHEBI:83088"/>
    </cofactor>
</comment>
<name>A0A7X3LS18_9HYPH</name>
<accession>A0A7X3LS18</accession>
<evidence type="ECO:0000256" key="1">
    <source>
        <dbReference type="ARBA" id="ARBA00001938"/>
    </source>
</evidence>
<dbReference type="PANTHER" id="PTHR43178:SF5">
    <property type="entry name" value="LIPOAMIDE ACYLTRANSFERASE COMPONENT OF BRANCHED-CHAIN ALPHA-KETO ACID DEHYDROGENASE COMPLEX, MITOCHONDRIAL"/>
    <property type="match status" value="1"/>
</dbReference>
<dbReference type="InterPro" id="IPR000089">
    <property type="entry name" value="Biotin_lipoyl"/>
</dbReference>
<evidence type="ECO:0000256" key="2">
    <source>
        <dbReference type="ARBA" id="ARBA00007317"/>
    </source>
</evidence>
<evidence type="ECO:0000256" key="7">
    <source>
        <dbReference type="RuleBase" id="RU003423"/>
    </source>
</evidence>
<protein>
    <recommendedName>
        <fullName evidence="7">Dihydrolipoamide acetyltransferase component of pyruvate dehydrogenase complex</fullName>
        <ecNumber evidence="7">2.3.1.-</ecNumber>
    </recommendedName>
</protein>
<dbReference type="InterPro" id="IPR023213">
    <property type="entry name" value="CAT-like_dom_sf"/>
</dbReference>
<keyword evidence="10" id="KW-1185">Reference proteome</keyword>
<dbReference type="EC" id="2.3.1.-" evidence="7"/>
<comment type="similarity">
    <text evidence="2 7">Belongs to the 2-oxoacid dehydrogenase family.</text>
</comment>
<feature type="domain" description="Lipoyl-binding" evidence="8">
    <location>
        <begin position="1"/>
        <end position="76"/>
    </location>
</feature>
<dbReference type="Gene3D" id="3.30.559.10">
    <property type="entry name" value="Chloramphenicol acetyltransferase-like domain"/>
    <property type="match status" value="1"/>
</dbReference>
<sequence length="388" mass="41811">MSDFKMPSLGADMDAGTLVEWLKQPGDKLGKGDVIAVVETQKGAIEIEVFHDAVMGVHLVEPGERVTVGTTIARLDDGEIEEPEHEAAAPPSALPATETLAPAAVAHIRKPEEERLKITPAARKRAEEMGIDLQIVSPDAAGVIGLAELEAAAKGQTPILTRTKAGIDPVEMRRAIAAAMARSKREIPHYYVSSDLDVTALMTWLEGENRKRPVAERLLYAVPLIRALCLSLAKTPELNGIHEGDVFRPDEAVHAGIAVSMRGGGLIAPAILNADTLDLDVLRKALADLVQRVRAGRLKSSEMTSATVTISNLGEKTADMLMPVIYPPQVAIIGCGQIRETARFKSGAWQARRVMTVTVAADHRVSDGRIAARFLNDAQRQLDHPEKL</sequence>
<dbReference type="GO" id="GO:0005737">
    <property type="term" value="C:cytoplasm"/>
    <property type="evidence" value="ECO:0007669"/>
    <property type="project" value="TreeGrafter"/>
</dbReference>